<dbReference type="InterPro" id="IPR000242">
    <property type="entry name" value="PTP_cat"/>
</dbReference>
<proteinExistence type="predicted"/>
<dbReference type="PRINTS" id="PR00700">
    <property type="entry name" value="PRTYPHPHTASE"/>
</dbReference>
<dbReference type="AlphaFoldDB" id="A0A5B7CMQ1"/>
<dbReference type="PANTHER" id="PTHR19134:SF495">
    <property type="entry name" value="TYROSINE-PROTEIN PHOSPHATASE 69D"/>
    <property type="match status" value="1"/>
</dbReference>
<organism evidence="3 4">
    <name type="scientific">Portunus trituberculatus</name>
    <name type="common">Swimming crab</name>
    <name type="synonym">Neptunus trituberculatus</name>
    <dbReference type="NCBI Taxonomy" id="210409"/>
    <lineage>
        <taxon>Eukaryota</taxon>
        <taxon>Metazoa</taxon>
        <taxon>Ecdysozoa</taxon>
        <taxon>Arthropoda</taxon>
        <taxon>Crustacea</taxon>
        <taxon>Multicrustacea</taxon>
        <taxon>Malacostraca</taxon>
        <taxon>Eumalacostraca</taxon>
        <taxon>Eucarida</taxon>
        <taxon>Decapoda</taxon>
        <taxon>Pleocyemata</taxon>
        <taxon>Brachyura</taxon>
        <taxon>Eubrachyura</taxon>
        <taxon>Portunoidea</taxon>
        <taxon>Portunidae</taxon>
        <taxon>Portuninae</taxon>
        <taxon>Portunus</taxon>
    </lineage>
</organism>
<dbReference type="Proteomes" id="UP000324222">
    <property type="component" value="Unassembled WGS sequence"/>
</dbReference>
<keyword evidence="4" id="KW-1185">Reference proteome</keyword>
<dbReference type="GO" id="GO:0004725">
    <property type="term" value="F:protein tyrosine phosphatase activity"/>
    <property type="evidence" value="ECO:0007669"/>
    <property type="project" value="InterPro"/>
</dbReference>
<dbReference type="InterPro" id="IPR016130">
    <property type="entry name" value="Tyr_Pase_AS"/>
</dbReference>
<dbReference type="OrthoDB" id="6058203at2759"/>
<keyword evidence="3" id="KW-0675">Receptor</keyword>
<dbReference type="EMBL" id="VSRR010000128">
    <property type="protein sequence ID" value="MPC10749.1"/>
    <property type="molecule type" value="Genomic_DNA"/>
</dbReference>
<dbReference type="Pfam" id="PF00102">
    <property type="entry name" value="Y_phosphatase"/>
    <property type="match status" value="1"/>
</dbReference>
<feature type="domain" description="Tyrosine specific protein phosphatases" evidence="2">
    <location>
        <begin position="1"/>
        <end position="75"/>
    </location>
</feature>
<reference evidence="3 4" key="1">
    <citation type="submission" date="2019-05" db="EMBL/GenBank/DDBJ databases">
        <title>Another draft genome of Portunus trituberculatus and its Hox gene families provides insights of decapod evolution.</title>
        <authorList>
            <person name="Jeong J.-H."/>
            <person name="Song I."/>
            <person name="Kim S."/>
            <person name="Choi T."/>
            <person name="Kim D."/>
            <person name="Ryu S."/>
            <person name="Kim W."/>
        </authorList>
    </citation>
    <scope>NUCLEOTIDE SEQUENCE [LARGE SCALE GENOMIC DNA]</scope>
    <source>
        <tissue evidence="3">Muscle</tissue>
    </source>
</reference>
<dbReference type="Gene3D" id="3.90.190.10">
    <property type="entry name" value="Protein tyrosine phosphatase superfamily"/>
    <property type="match status" value="1"/>
</dbReference>
<dbReference type="SMART" id="SM00404">
    <property type="entry name" value="PTPc_motif"/>
    <property type="match status" value="1"/>
</dbReference>
<comment type="caution">
    <text evidence="3">The sequence shown here is derived from an EMBL/GenBank/DDBJ whole genome shotgun (WGS) entry which is preliminary data.</text>
</comment>
<sequence length="93" mass="10669">MEIITRVQTHTDATLSSAAPTLVHCSGGGDRSSVYVCLNNCLRHLRREGRVDVFQTSRRIRALRQFQLMEFAQYEFCYKALVEFIDSKGLENL</sequence>
<dbReference type="InterPro" id="IPR000387">
    <property type="entry name" value="Tyr_Pase_dom"/>
</dbReference>
<dbReference type="PROSITE" id="PS50056">
    <property type="entry name" value="TYR_PHOSPHATASE_2"/>
    <property type="match status" value="1"/>
</dbReference>
<protein>
    <submittedName>
        <fullName evidence="3">Receptor-type tyrosine-protein phosphatase</fullName>
    </submittedName>
</protein>
<evidence type="ECO:0000259" key="1">
    <source>
        <dbReference type="PROSITE" id="PS50055"/>
    </source>
</evidence>
<dbReference type="InterPro" id="IPR029021">
    <property type="entry name" value="Prot-tyrosine_phosphatase-like"/>
</dbReference>
<feature type="domain" description="Tyrosine-protein phosphatase" evidence="1">
    <location>
        <begin position="1"/>
        <end position="84"/>
    </location>
</feature>
<evidence type="ECO:0000313" key="4">
    <source>
        <dbReference type="Proteomes" id="UP000324222"/>
    </source>
</evidence>
<dbReference type="PROSITE" id="PS00383">
    <property type="entry name" value="TYR_PHOSPHATASE_1"/>
    <property type="match status" value="1"/>
</dbReference>
<gene>
    <name evidence="3" type="primary">clr-1</name>
    <name evidence="3" type="ORF">E2C01_003390</name>
</gene>
<dbReference type="GO" id="GO:0048666">
    <property type="term" value="P:neuron development"/>
    <property type="evidence" value="ECO:0007669"/>
    <property type="project" value="UniProtKB-ARBA"/>
</dbReference>
<name>A0A5B7CMQ1_PORTR</name>
<evidence type="ECO:0000313" key="3">
    <source>
        <dbReference type="EMBL" id="MPC10749.1"/>
    </source>
</evidence>
<dbReference type="PANTHER" id="PTHR19134">
    <property type="entry name" value="RECEPTOR-TYPE TYROSINE-PROTEIN PHOSPHATASE"/>
    <property type="match status" value="1"/>
</dbReference>
<dbReference type="PROSITE" id="PS50055">
    <property type="entry name" value="TYR_PHOSPHATASE_PTP"/>
    <property type="match status" value="1"/>
</dbReference>
<dbReference type="SUPFAM" id="SSF52799">
    <property type="entry name" value="(Phosphotyrosine protein) phosphatases II"/>
    <property type="match status" value="1"/>
</dbReference>
<evidence type="ECO:0000259" key="2">
    <source>
        <dbReference type="PROSITE" id="PS50056"/>
    </source>
</evidence>
<dbReference type="InterPro" id="IPR003595">
    <property type="entry name" value="Tyr_Pase_cat"/>
</dbReference>
<dbReference type="InterPro" id="IPR050348">
    <property type="entry name" value="Protein-Tyr_Phosphatase"/>
</dbReference>
<accession>A0A5B7CMQ1</accession>